<proteinExistence type="predicted"/>
<protein>
    <submittedName>
        <fullName evidence="6">Uncharacterized protein</fullName>
    </submittedName>
</protein>
<gene>
    <name evidence="6" type="ORF">POJ06DRAFT_244616</name>
</gene>
<feature type="transmembrane region" description="Helical" evidence="5">
    <location>
        <begin position="133"/>
        <end position="154"/>
    </location>
</feature>
<name>A0AAD7VVP5_9ASCO</name>
<feature type="transmembrane region" description="Helical" evidence="5">
    <location>
        <begin position="328"/>
        <end position="351"/>
    </location>
</feature>
<keyword evidence="4 5" id="KW-0472">Membrane</keyword>
<evidence type="ECO:0000256" key="5">
    <source>
        <dbReference type="SAM" id="Phobius"/>
    </source>
</evidence>
<keyword evidence="7" id="KW-1185">Reference proteome</keyword>
<feature type="transmembrane region" description="Helical" evidence="5">
    <location>
        <begin position="28"/>
        <end position="56"/>
    </location>
</feature>
<sequence length="370" mass="41367">MLSATFREMVVLDGDDQNVSIPKGPATVLVITVILFTVTALLLQHVATVITTLAAVEDPYEGYRPLSNESSEHLVLEDDDVDAHPQLEADGNGRNRVYGGKNVFVTSSIRRTLAYLRQEAGPWAPFRGMSANIVQAVASILVRLILGGLLWPLTPRIFEPLLGPLVCLCLAPFSLILTHIIITVPSQRTWFTLIRTTPLRLSMLSLPAVAVEFIANQVAVIPSTLVCNWFLMRSMTSIGSIFFNIFVILFAIALYVVLFLFVTLPATVVRRRVQASLLPEGEEPIIPFDSKTLGTIVTMRDAMYSVTSTWKSFNSSDRLRLFKMYVKFMVIYFALLVVFWVLIFGETFWMVKENPEIGRRLKDAFSNGQS</sequence>
<dbReference type="GeneID" id="80881683"/>
<dbReference type="RefSeq" id="XP_056045880.1">
    <property type="nucleotide sequence ID" value="XM_056186517.1"/>
</dbReference>
<dbReference type="AlphaFoldDB" id="A0AAD7VVP5"/>
<dbReference type="GO" id="GO:0016020">
    <property type="term" value="C:membrane"/>
    <property type="evidence" value="ECO:0007669"/>
    <property type="project" value="UniProtKB-SubCell"/>
</dbReference>
<dbReference type="SUPFAM" id="SSF103506">
    <property type="entry name" value="Mitochondrial carrier"/>
    <property type="match status" value="1"/>
</dbReference>
<reference evidence="6" key="1">
    <citation type="submission" date="2023-03" db="EMBL/GenBank/DDBJ databases">
        <title>Near-Complete genome sequence of Lipomyces tetrasporous NRRL Y-64009, an oleaginous yeast capable of growing on lignocellulosic hydrolysates.</title>
        <authorList>
            <consortium name="Lawrence Berkeley National Laboratory"/>
            <person name="Jagtap S.S."/>
            <person name="Liu J.-J."/>
            <person name="Walukiewicz H.E."/>
            <person name="Pangilinan J."/>
            <person name="Lipzen A."/>
            <person name="Ahrendt S."/>
            <person name="Koriabine M."/>
            <person name="Cobaugh K."/>
            <person name="Salamov A."/>
            <person name="Yoshinaga Y."/>
            <person name="Ng V."/>
            <person name="Daum C."/>
            <person name="Grigoriev I.V."/>
            <person name="Slininger P.J."/>
            <person name="Dien B.S."/>
            <person name="Jin Y.-S."/>
            <person name="Rao C.V."/>
        </authorList>
    </citation>
    <scope>NUCLEOTIDE SEQUENCE</scope>
    <source>
        <strain evidence="6">NRRL Y-64009</strain>
    </source>
</reference>
<comment type="caution">
    <text evidence="6">The sequence shown here is derived from an EMBL/GenBank/DDBJ whole genome shotgun (WGS) entry which is preliminary data.</text>
</comment>
<evidence type="ECO:0000256" key="4">
    <source>
        <dbReference type="ARBA" id="ARBA00023136"/>
    </source>
</evidence>
<keyword evidence="2 5" id="KW-0812">Transmembrane</keyword>
<keyword evidence="3 5" id="KW-1133">Transmembrane helix</keyword>
<evidence type="ECO:0000313" key="6">
    <source>
        <dbReference type="EMBL" id="KAJ8102430.1"/>
    </source>
</evidence>
<feature type="transmembrane region" description="Helical" evidence="5">
    <location>
        <begin position="203"/>
        <end position="221"/>
    </location>
</feature>
<feature type="transmembrane region" description="Helical" evidence="5">
    <location>
        <begin position="160"/>
        <end position="182"/>
    </location>
</feature>
<feature type="transmembrane region" description="Helical" evidence="5">
    <location>
        <begin position="241"/>
        <end position="262"/>
    </location>
</feature>
<dbReference type="InterPro" id="IPR023395">
    <property type="entry name" value="MCP_dom_sf"/>
</dbReference>
<dbReference type="EMBL" id="JARPMG010000002">
    <property type="protein sequence ID" value="KAJ8102430.1"/>
    <property type="molecule type" value="Genomic_DNA"/>
</dbReference>
<evidence type="ECO:0000313" key="7">
    <source>
        <dbReference type="Proteomes" id="UP001217417"/>
    </source>
</evidence>
<evidence type="ECO:0000256" key="3">
    <source>
        <dbReference type="ARBA" id="ARBA00022989"/>
    </source>
</evidence>
<accession>A0AAD7VVP5</accession>
<dbReference type="Proteomes" id="UP001217417">
    <property type="component" value="Unassembled WGS sequence"/>
</dbReference>
<evidence type="ECO:0000256" key="1">
    <source>
        <dbReference type="ARBA" id="ARBA00004370"/>
    </source>
</evidence>
<comment type="subcellular location">
    <subcellularLocation>
        <location evidence="1">Membrane</location>
    </subcellularLocation>
</comment>
<evidence type="ECO:0000256" key="2">
    <source>
        <dbReference type="ARBA" id="ARBA00022692"/>
    </source>
</evidence>
<organism evidence="6 7">
    <name type="scientific">Lipomyces tetrasporus</name>
    <dbReference type="NCBI Taxonomy" id="54092"/>
    <lineage>
        <taxon>Eukaryota</taxon>
        <taxon>Fungi</taxon>
        <taxon>Dikarya</taxon>
        <taxon>Ascomycota</taxon>
        <taxon>Saccharomycotina</taxon>
        <taxon>Lipomycetes</taxon>
        <taxon>Lipomycetales</taxon>
        <taxon>Lipomycetaceae</taxon>
        <taxon>Lipomyces</taxon>
    </lineage>
</organism>